<evidence type="ECO:0000313" key="3">
    <source>
        <dbReference type="WBParaSite" id="jg13378"/>
    </source>
</evidence>
<proteinExistence type="predicted"/>
<feature type="compositionally biased region" description="Basic and acidic residues" evidence="1">
    <location>
        <begin position="51"/>
        <end position="75"/>
    </location>
</feature>
<dbReference type="AlphaFoldDB" id="A0A915CY44"/>
<sequence length="399" mass="44016">MVKGEKKERKKSGKVISDRRGLHSGGANQEGDGVDWLLAAVLAVLDLPKEDADSWKDGKVRKLKKQNDADKDKPVFQEIVVVMPGNQNESRPANPRAAREPQGPRQPPIAPAQCWPPPVDLETKDEELDWRNGQLVYKNTVPSSPAPAVVFTAPKNDKPTFAEIAANKKTMQILTPEPKFTDAHDAKEIKEFQLDDHHEFPSSDAARKTSIVPSVVSKSPPVVLKTDIGFQPSGQISEFAVAARVKSLQEDGEFFGGDEPKQNHFCSLEETPDDMEVEKAKEASRVDKQTEVITQPIVYSPPVQQQQPPVVQNMPLEFQHLSQVHQQMVIALAAQLASSLQFNSVVPGNLREAQAPLSQNMPVSGSVLDAQQPSHSQGRMMPVQQMLQPRVQPGRVLIF</sequence>
<organism evidence="2 3">
    <name type="scientific">Ditylenchus dipsaci</name>
    <dbReference type="NCBI Taxonomy" id="166011"/>
    <lineage>
        <taxon>Eukaryota</taxon>
        <taxon>Metazoa</taxon>
        <taxon>Ecdysozoa</taxon>
        <taxon>Nematoda</taxon>
        <taxon>Chromadorea</taxon>
        <taxon>Rhabditida</taxon>
        <taxon>Tylenchina</taxon>
        <taxon>Tylenchomorpha</taxon>
        <taxon>Sphaerularioidea</taxon>
        <taxon>Anguinidae</taxon>
        <taxon>Anguininae</taxon>
        <taxon>Ditylenchus</taxon>
    </lineage>
</organism>
<dbReference type="Proteomes" id="UP000887574">
    <property type="component" value="Unplaced"/>
</dbReference>
<feature type="region of interest" description="Disordered" evidence="1">
    <location>
        <begin position="1"/>
        <end position="33"/>
    </location>
</feature>
<feature type="compositionally biased region" description="Pro residues" evidence="1">
    <location>
        <begin position="104"/>
        <end position="119"/>
    </location>
</feature>
<accession>A0A915CY44</accession>
<feature type="region of interest" description="Disordered" evidence="1">
    <location>
        <begin position="51"/>
        <end position="122"/>
    </location>
</feature>
<dbReference type="WBParaSite" id="jg13378">
    <property type="protein sequence ID" value="jg13378"/>
    <property type="gene ID" value="jg13378"/>
</dbReference>
<evidence type="ECO:0000256" key="1">
    <source>
        <dbReference type="SAM" id="MobiDB-lite"/>
    </source>
</evidence>
<keyword evidence="2" id="KW-1185">Reference proteome</keyword>
<evidence type="ECO:0000313" key="2">
    <source>
        <dbReference type="Proteomes" id="UP000887574"/>
    </source>
</evidence>
<reference evidence="3" key="1">
    <citation type="submission" date="2022-11" db="UniProtKB">
        <authorList>
            <consortium name="WormBaseParasite"/>
        </authorList>
    </citation>
    <scope>IDENTIFICATION</scope>
</reference>
<name>A0A915CY44_9BILA</name>
<protein>
    <submittedName>
        <fullName evidence="3">Uncharacterized protein</fullName>
    </submittedName>
</protein>